<organism evidence="2 3">
    <name type="scientific">Polyplosphaeria fusca</name>
    <dbReference type="NCBI Taxonomy" id="682080"/>
    <lineage>
        <taxon>Eukaryota</taxon>
        <taxon>Fungi</taxon>
        <taxon>Dikarya</taxon>
        <taxon>Ascomycota</taxon>
        <taxon>Pezizomycotina</taxon>
        <taxon>Dothideomycetes</taxon>
        <taxon>Pleosporomycetidae</taxon>
        <taxon>Pleosporales</taxon>
        <taxon>Tetraplosphaeriaceae</taxon>
        <taxon>Polyplosphaeria</taxon>
    </lineage>
</organism>
<proteinExistence type="predicted"/>
<evidence type="ECO:0000313" key="2">
    <source>
        <dbReference type="EMBL" id="KAF2737822.1"/>
    </source>
</evidence>
<dbReference type="EMBL" id="ML996113">
    <property type="protein sequence ID" value="KAF2737822.1"/>
    <property type="molecule type" value="Genomic_DNA"/>
</dbReference>
<name>A0A9P4R281_9PLEO</name>
<keyword evidence="3" id="KW-1185">Reference proteome</keyword>
<reference evidence="2" key="1">
    <citation type="journal article" date="2020" name="Stud. Mycol.">
        <title>101 Dothideomycetes genomes: a test case for predicting lifestyles and emergence of pathogens.</title>
        <authorList>
            <person name="Haridas S."/>
            <person name="Albert R."/>
            <person name="Binder M."/>
            <person name="Bloem J."/>
            <person name="Labutti K."/>
            <person name="Salamov A."/>
            <person name="Andreopoulos B."/>
            <person name="Baker S."/>
            <person name="Barry K."/>
            <person name="Bills G."/>
            <person name="Bluhm B."/>
            <person name="Cannon C."/>
            <person name="Castanera R."/>
            <person name="Culley D."/>
            <person name="Daum C."/>
            <person name="Ezra D."/>
            <person name="Gonzalez J."/>
            <person name="Henrissat B."/>
            <person name="Kuo A."/>
            <person name="Liang C."/>
            <person name="Lipzen A."/>
            <person name="Lutzoni F."/>
            <person name="Magnuson J."/>
            <person name="Mondo S."/>
            <person name="Nolan M."/>
            <person name="Ohm R."/>
            <person name="Pangilinan J."/>
            <person name="Park H.-J."/>
            <person name="Ramirez L."/>
            <person name="Alfaro M."/>
            <person name="Sun H."/>
            <person name="Tritt A."/>
            <person name="Yoshinaga Y."/>
            <person name="Zwiers L.-H."/>
            <person name="Turgeon B."/>
            <person name="Goodwin S."/>
            <person name="Spatafora J."/>
            <person name="Crous P."/>
            <person name="Grigoriev I."/>
        </authorList>
    </citation>
    <scope>NUCLEOTIDE SEQUENCE</scope>
    <source>
        <strain evidence="2">CBS 125425</strain>
    </source>
</reference>
<dbReference type="Proteomes" id="UP000799444">
    <property type="component" value="Unassembled WGS sequence"/>
</dbReference>
<evidence type="ECO:0000313" key="3">
    <source>
        <dbReference type="Proteomes" id="UP000799444"/>
    </source>
</evidence>
<feature type="compositionally biased region" description="Basic and acidic residues" evidence="1">
    <location>
        <begin position="32"/>
        <end position="42"/>
    </location>
</feature>
<dbReference type="AlphaFoldDB" id="A0A9P4R281"/>
<evidence type="ECO:0000256" key="1">
    <source>
        <dbReference type="SAM" id="MobiDB-lite"/>
    </source>
</evidence>
<comment type="caution">
    <text evidence="2">The sequence shown here is derived from an EMBL/GenBank/DDBJ whole genome shotgun (WGS) entry which is preliminary data.</text>
</comment>
<gene>
    <name evidence="2" type="ORF">EJ04DRAFT_87215</name>
</gene>
<feature type="region of interest" description="Disordered" evidence="1">
    <location>
        <begin position="22"/>
        <end position="108"/>
    </location>
</feature>
<sequence length="108" mass="11511">MEQVALIGKYHENMLKLTRDIEATKGNYPRPPKTDAQDHSSSDTDVNGGDSQAPAIQMNVKGKGKADDSGSASLPFPAFDVTITSDNTEAADKKSETHLGFTFPTPAS</sequence>
<accession>A0A9P4R281</accession>
<protein>
    <submittedName>
        <fullName evidence="2">Uncharacterized protein</fullName>
    </submittedName>
</protein>